<dbReference type="InterPro" id="IPR001466">
    <property type="entry name" value="Beta-lactam-related"/>
</dbReference>
<dbReference type="Proteomes" id="UP000308697">
    <property type="component" value="Unassembled WGS sequence"/>
</dbReference>
<dbReference type="PANTHER" id="PTHR46825:SF7">
    <property type="entry name" value="D-ALANYL-D-ALANINE CARBOXYPEPTIDASE"/>
    <property type="match status" value="1"/>
</dbReference>
<evidence type="ECO:0000313" key="5">
    <source>
        <dbReference type="Proteomes" id="UP000308697"/>
    </source>
</evidence>
<gene>
    <name evidence="4" type="ORF">FCH28_01560</name>
</gene>
<feature type="signal peptide" evidence="2">
    <location>
        <begin position="1"/>
        <end position="33"/>
    </location>
</feature>
<protein>
    <submittedName>
        <fullName evidence="4">Beta-lactamase family protein</fullName>
    </submittedName>
</protein>
<dbReference type="PANTHER" id="PTHR46825">
    <property type="entry name" value="D-ALANYL-D-ALANINE-CARBOXYPEPTIDASE/ENDOPEPTIDASE AMPH"/>
    <property type="match status" value="1"/>
</dbReference>
<dbReference type="EMBL" id="SUMB01000001">
    <property type="protein sequence ID" value="TJZ58871.1"/>
    <property type="molecule type" value="Genomic_DNA"/>
</dbReference>
<proteinExistence type="predicted"/>
<evidence type="ECO:0000256" key="2">
    <source>
        <dbReference type="SAM" id="SignalP"/>
    </source>
</evidence>
<organism evidence="4 5">
    <name type="scientific">Streptomyces piniterrae</name>
    <dbReference type="NCBI Taxonomy" id="2571125"/>
    <lineage>
        <taxon>Bacteria</taxon>
        <taxon>Bacillati</taxon>
        <taxon>Actinomycetota</taxon>
        <taxon>Actinomycetes</taxon>
        <taxon>Kitasatosporales</taxon>
        <taxon>Streptomycetaceae</taxon>
        <taxon>Streptomyces</taxon>
    </lineage>
</organism>
<dbReference type="SUPFAM" id="SSF56601">
    <property type="entry name" value="beta-lactamase/transpeptidase-like"/>
    <property type="match status" value="1"/>
</dbReference>
<dbReference type="InterPro" id="IPR050491">
    <property type="entry name" value="AmpC-like"/>
</dbReference>
<evidence type="ECO:0000259" key="3">
    <source>
        <dbReference type="Pfam" id="PF00144"/>
    </source>
</evidence>
<dbReference type="AlphaFoldDB" id="A0A4U0NVW3"/>
<keyword evidence="5" id="KW-1185">Reference proteome</keyword>
<dbReference type="InterPro" id="IPR012338">
    <property type="entry name" value="Beta-lactam/transpept-like"/>
</dbReference>
<keyword evidence="2" id="KW-0732">Signal</keyword>
<feature type="chain" id="PRO_5020344783" evidence="2">
    <location>
        <begin position="34"/>
        <end position="434"/>
    </location>
</feature>
<dbReference type="Gene3D" id="3.40.710.10">
    <property type="entry name" value="DD-peptidase/beta-lactamase superfamily"/>
    <property type="match status" value="1"/>
</dbReference>
<dbReference type="Pfam" id="PF00144">
    <property type="entry name" value="Beta-lactamase"/>
    <property type="match status" value="1"/>
</dbReference>
<sequence>MKQRAARTARTALLALAVAAATGAATLTPTAHAAQSEDAAQSEHLARSEHGHKATQIALHDLVAKGELPGVAAKAWDGKGSWFGSSGYADTATRRKRSAGDHFRGASITKTFVATVLLQLEAEGRLSLDDTVETWLPGLVRGNGYDGSKITLRRLLNHTSGIANYTADPAFIHNAAGPGFPEHRYDTHTPEELVAIALKYPPQPGPERAPLYSNTNYVIAGMVIEKATGHSYGQEATRRIIRPLKLRGTSFPGTTPEMPNPHPVGYSRLHQEAPDAKIHDATRQNMTWLGAAGDVISTSGDLNRFQRALMRGELLPAAQMKEMLDEVPAGEGIGYGLGVEFAKLSCGVKVVGKSGRTNGSLSAMLGTADGKHQLTFNINGDWLRDGSRYVNVIEAEFCGRIPDPSGNSASPGAPASPPSVTGQLPASLAPRALG</sequence>
<comment type="caution">
    <text evidence="4">The sequence shown here is derived from an EMBL/GenBank/DDBJ whole genome shotgun (WGS) entry which is preliminary data.</text>
</comment>
<feature type="compositionally biased region" description="Low complexity" evidence="1">
    <location>
        <begin position="404"/>
        <end position="413"/>
    </location>
</feature>
<name>A0A4U0NVW3_9ACTN</name>
<dbReference type="OrthoDB" id="5177574at2"/>
<evidence type="ECO:0000313" key="4">
    <source>
        <dbReference type="EMBL" id="TJZ58871.1"/>
    </source>
</evidence>
<dbReference type="PROSITE" id="PS51318">
    <property type="entry name" value="TAT"/>
    <property type="match status" value="1"/>
</dbReference>
<dbReference type="InterPro" id="IPR006311">
    <property type="entry name" value="TAT_signal"/>
</dbReference>
<reference evidence="4 5" key="1">
    <citation type="submission" date="2019-04" db="EMBL/GenBank/DDBJ databases">
        <title>Streptomyces piniterrae sp. nov., a heliquinomycin-producing actinomycete isolated from rhizosphere soil of Pinus yunnanensis.</title>
        <authorList>
            <person name="Zhuang X."/>
            <person name="Zhao J."/>
        </authorList>
    </citation>
    <scope>NUCLEOTIDE SEQUENCE [LARGE SCALE GENOMIC DNA]</scope>
    <source>
        <strain evidence="5">jys28</strain>
    </source>
</reference>
<feature type="domain" description="Beta-lactamase-related" evidence="3">
    <location>
        <begin position="61"/>
        <end position="361"/>
    </location>
</feature>
<accession>A0A4U0NVW3</accession>
<feature type="region of interest" description="Disordered" evidence="1">
    <location>
        <begin position="403"/>
        <end position="434"/>
    </location>
</feature>
<dbReference type="RefSeq" id="WP_136737823.1">
    <property type="nucleotide sequence ID" value="NZ_SUMB01000001.1"/>
</dbReference>
<evidence type="ECO:0000256" key="1">
    <source>
        <dbReference type="SAM" id="MobiDB-lite"/>
    </source>
</evidence>